<dbReference type="EMBL" id="ML978069">
    <property type="protein sequence ID" value="KAF2015471.1"/>
    <property type="molecule type" value="Genomic_DNA"/>
</dbReference>
<protein>
    <submittedName>
        <fullName evidence="1">Uncharacterized protein</fullName>
    </submittedName>
</protein>
<dbReference type="AlphaFoldDB" id="A0A6A5XRU7"/>
<gene>
    <name evidence="1" type="ORF">BU24DRAFT_179170</name>
</gene>
<dbReference type="GeneID" id="54278990"/>
<dbReference type="Proteomes" id="UP000799778">
    <property type="component" value="Unassembled WGS sequence"/>
</dbReference>
<sequence>MLCIKVAIPFIHPDSTFERGNPNLIHVPAEVHQRTNSAADLICPPYIRGMQLLWPSDNANCPNIVASHPMQTLDYCAHFIRTLFMIPIRTRMKRVKYFIRRQTSCMGIFHCNLHVTTCTRCIIGSLHMDAIDVTASEYRGMFYGSVLTHPTVEACILTYVPHILGDRLVPDHFFTRDALDGRFYSTTGEITLVPGMNHLGEPGRHSLIPYKSCLRLINVTRYLIYPQQHDGNVPSA</sequence>
<evidence type="ECO:0000313" key="2">
    <source>
        <dbReference type="Proteomes" id="UP000799778"/>
    </source>
</evidence>
<name>A0A6A5XRU7_9PLEO</name>
<organism evidence="1 2">
    <name type="scientific">Aaosphaeria arxii CBS 175.79</name>
    <dbReference type="NCBI Taxonomy" id="1450172"/>
    <lineage>
        <taxon>Eukaryota</taxon>
        <taxon>Fungi</taxon>
        <taxon>Dikarya</taxon>
        <taxon>Ascomycota</taxon>
        <taxon>Pezizomycotina</taxon>
        <taxon>Dothideomycetes</taxon>
        <taxon>Pleosporomycetidae</taxon>
        <taxon>Pleosporales</taxon>
        <taxon>Pleosporales incertae sedis</taxon>
        <taxon>Aaosphaeria</taxon>
    </lineage>
</organism>
<dbReference type="RefSeq" id="XP_033383810.1">
    <property type="nucleotide sequence ID" value="XM_033521593.1"/>
</dbReference>
<proteinExistence type="predicted"/>
<keyword evidence="2" id="KW-1185">Reference proteome</keyword>
<evidence type="ECO:0000313" key="1">
    <source>
        <dbReference type="EMBL" id="KAF2015471.1"/>
    </source>
</evidence>
<reference evidence="1" key="1">
    <citation type="journal article" date="2020" name="Stud. Mycol.">
        <title>101 Dothideomycetes genomes: a test case for predicting lifestyles and emergence of pathogens.</title>
        <authorList>
            <person name="Haridas S."/>
            <person name="Albert R."/>
            <person name="Binder M."/>
            <person name="Bloem J."/>
            <person name="Labutti K."/>
            <person name="Salamov A."/>
            <person name="Andreopoulos B."/>
            <person name="Baker S."/>
            <person name="Barry K."/>
            <person name="Bills G."/>
            <person name="Bluhm B."/>
            <person name="Cannon C."/>
            <person name="Castanera R."/>
            <person name="Culley D."/>
            <person name="Daum C."/>
            <person name="Ezra D."/>
            <person name="Gonzalez J."/>
            <person name="Henrissat B."/>
            <person name="Kuo A."/>
            <person name="Liang C."/>
            <person name="Lipzen A."/>
            <person name="Lutzoni F."/>
            <person name="Magnuson J."/>
            <person name="Mondo S."/>
            <person name="Nolan M."/>
            <person name="Ohm R."/>
            <person name="Pangilinan J."/>
            <person name="Park H.-J."/>
            <person name="Ramirez L."/>
            <person name="Alfaro M."/>
            <person name="Sun H."/>
            <person name="Tritt A."/>
            <person name="Yoshinaga Y."/>
            <person name="Zwiers L.-H."/>
            <person name="Turgeon B."/>
            <person name="Goodwin S."/>
            <person name="Spatafora J."/>
            <person name="Crous P."/>
            <person name="Grigoriev I."/>
        </authorList>
    </citation>
    <scope>NUCLEOTIDE SEQUENCE</scope>
    <source>
        <strain evidence="1">CBS 175.79</strain>
    </source>
</reference>
<accession>A0A6A5XRU7</accession>